<organism evidence="2 3">
    <name type="scientific">Catenuloplanes indicus</name>
    <dbReference type="NCBI Taxonomy" id="137267"/>
    <lineage>
        <taxon>Bacteria</taxon>
        <taxon>Bacillati</taxon>
        <taxon>Actinomycetota</taxon>
        <taxon>Actinomycetes</taxon>
        <taxon>Micromonosporales</taxon>
        <taxon>Micromonosporaceae</taxon>
        <taxon>Catenuloplanes</taxon>
    </lineage>
</organism>
<proteinExistence type="predicted"/>
<reference evidence="2 3" key="1">
    <citation type="submission" date="2023-07" db="EMBL/GenBank/DDBJ databases">
        <title>Sequencing the genomes of 1000 actinobacteria strains.</title>
        <authorList>
            <person name="Klenk H.-P."/>
        </authorList>
    </citation>
    <scope>NUCLEOTIDE SEQUENCE [LARGE SCALE GENOMIC DNA]</scope>
    <source>
        <strain evidence="2 3">DSM 44709</strain>
    </source>
</reference>
<dbReference type="EMBL" id="JAUSUZ010000001">
    <property type="protein sequence ID" value="MDQ0368639.1"/>
    <property type="molecule type" value="Genomic_DNA"/>
</dbReference>
<sequence>MTAQTSRRTLLGAATAAGAALAIGTPGTAAAADTGPAGLVAADPLLHLLRRATYGPTPASIAEIRSLGATRWLDRQLNPASIADDACTALVARLPLAGRDITAVRAAASAGVFKTYGWEAMFQLGTAAVSRAIWSNRQLLEVMTDFWSNHLNVTCPNGDVWDSRPDYDVTVIRRHAFGRFADMLKASARHPAMLTYLDNRYSTKAKPNENYARELLELHTVGFGAHGEADVRQAALLLTGATVDPRTGLYRYDPAAHATGAVTVLGFSHPNADPAGEPAVLALLDYLATHPATAERIARKLCVRFVADEPPAALVSTLAKVYLANGTAIAPVLRALFTSAEFAASAGRKQRTPLEDLAATVRTLGFGPDASGTAGLTSLYWALEASGHQPMAWAPPNGYPDVAAAWASPSGLLTRWNVHINLAANWWYKQLTRPASLRAALVPAVPATYGGLVDALAVRLTGTKLAAAHTGALAAYFGKTPGSALKSTDPAVNANFPYLVALILDSPYFLVR</sequence>
<keyword evidence="1" id="KW-0732">Signal</keyword>
<accession>A0AAE3W4M8</accession>
<protein>
    <submittedName>
        <fullName evidence="2">Uncharacterized protein (DUF1800 family)</fullName>
    </submittedName>
</protein>
<dbReference type="PROSITE" id="PS51318">
    <property type="entry name" value="TAT"/>
    <property type="match status" value="1"/>
</dbReference>
<dbReference type="RefSeq" id="WP_307243313.1">
    <property type="nucleotide sequence ID" value="NZ_JAUSUZ010000001.1"/>
</dbReference>
<gene>
    <name evidence="2" type="ORF">J2S42_005308</name>
</gene>
<dbReference type="Pfam" id="PF08811">
    <property type="entry name" value="DUF1800"/>
    <property type="match status" value="1"/>
</dbReference>
<dbReference type="InterPro" id="IPR006311">
    <property type="entry name" value="TAT_signal"/>
</dbReference>
<dbReference type="AlphaFoldDB" id="A0AAE3W4M8"/>
<feature type="signal peptide" evidence="1">
    <location>
        <begin position="1"/>
        <end position="31"/>
    </location>
</feature>
<dbReference type="InterPro" id="IPR014917">
    <property type="entry name" value="DUF1800"/>
</dbReference>
<keyword evidence="3" id="KW-1185">Reference proteome</keyword>
<dbReference type="Proteomes" id="UP001240236">
    <property type="component" value="Unassembled WGS sequence"/>
</dbReference>
<feature type="chain" id="PRO_5042268657" evidence="1">
    <location>
        <begin position="32"/>
        <end position="512"/>
    </location>
</feature>
<name>A0AAE3W4M8_9ACTN</name>
<evidence type="ECO:0000313" key="3">
    <source>
        <dbReference type="Proteomes" id="UP001240236"/>
    </source>
</evidence>
<evidence type="ECO:0000256" key="1">
    <source>
        <dbReference type="SAM" id="SignalP"/>
    </source>
</evidence>
<evidence type="ECO:0000313" key="2">
    <source>
        <dbReference type="EMBL" id="MDQ0368639.1"/>
    </source>
</evidence>
<comment type="caution">
    <text evidence="2">The sequence shown here is derived from an EMBL/GenBank/DDBJ whole genome shotgun (WGS) entry which is preliminary data.</text>
</comment>